<organism evidence="1 2">
    <name type="scientific">Peptoclostridium acidaminophilum DSM 3953</name>
    <dbReference type="NCBI Taxonomy" id="1286171"/>
    <lineage>
        <taxon>Bacteria</taxon>
        <taxon>Bacillati</taxon>
        <taxon>Bacillota</taxon>
        <taxon>Clostridia</taxon>
        <taxon>Peptostreptococcales</taxon>
        <taxon>Peptoclostridiaceae</taxon>
        <taxon>Peptoclostridium</taxon>
    </lineage>
</organism>
<dbReference type="OrthoDB" id="2383at2"/>
<name>W8TII8_PEPAC</name>
<dbReference type="eggNOG" id="ENOG502ZC5B">
    <property type="taxonomic scope" value="Bacteria"/>
</dbReference>
<dbReference type="Proteomes" id="UP000019591">
    <property type="component" value="Chromosome"/>
</dbReference>
<proteinExistence type="predicted"/>
<dbReference type="PATRIC" id="fig|1286171.3.peg.667"/>
<dbReference type="STRING" id="1286171.EAL2_c07210"/>
<sequence>MLSIVREGPRILVFETEYIEELKKFLEDGFAAKQHELNEAFESTEEGFSLILLTNKASQNDSCDIEDLILVTACDTGTILRAIINEKKSEMIKNVFSGPRIMIMRVFGNVEKVVEKISEEFEAKRLKVLDLLLEFKNKGNVVMFTTKPLNQKMCLSDLYGDGLLIDRDYLALSKKFRIEALKYLNEGLEKMDWYEMEIRIYDRYSAYDYHYEKLIKVLENLELGLVLGEAWTKDYPRMFMAVGVYRLRFFSFHDPEYIKKVLMGLEYSKDGIRIVDYDLYFKRKHIHWSEVIEDNIRTRNDLGMRFRDQIYSRLNGRISREIAELDANIMKTRVED</sequence>
<evidence type="ECO:0000313" key="2">
    <source>
        <dbReference type="Proteomes" id="UP000019591"/>
    </source>
</evidence>
<dbReference type="EMBL" id="CP007452">
    <property type="protein sequence ID" value="AHM56022.1"/>
    <property type="molecule type" value="Genomic_DNA"/>
</dbReference>
<keyword evidence="2" id="KW-1185">Reference proteome</keyword>
<dbReference type="RefSeq" id="WP_025435064.1">
    <property type="nucleotide sequence ID" value="NZ_CP007452.1"/>
</dbReference>
<dbReference type="KEGG" id="eac:EAL2_c07210"/>
<protein>
    <submittedName>
        <fullName evidence="1">Uncharacterized protein</fullName>
    </submittedName>
</protein>
<reference evidence="1 2" key="1">
    <citation type="journal article" date="2014" name="Genome Announc.">
        <title>Complete Genome Sequence of Amino Acid-Utilizing Eubacterium acidaminophilum al-2 (DSM 3953).</title>
        <authorList>
            <person name="Poehlein A."/>
            <person name="Andreesen J.R."/>
            <person name="Daniel R."/>
        </authorList>
    </citation>
    <scope>NUCLEOTIDE SEQUENCE [LARGE SCALE GENOMIC DNA]</scope>
    <source>
        <strain evidence="1 2">DSM 3953</strain>
    </source>
</reference>
<accession>W8TII8</accession>
<dbReference type="AlphaFoldDB" id="W8TII8"/>
<gene>
    <name evidence="1" type="ORF">EAL2_c07210</name>
</gene>
<dbReference type="HOGENOM" id="CLU_071259_0_0_9"/>
<evidence type="ECO:0000313" key="1">
    <source>
        <dbReference type="EMBL" id="AHM56022.1"/>
    </source>
</evidence>